<dbReference type="PANTHER" id="PTHR33375:SF1">
    <property type="entry name" value="CHROMOSOME-PARTITIONING PROTEIN PARB-RELATED"/>
    <property type="match status" value="1"/>
</dbReference>
<keyword evidence="2" id="KW-0159">Chromosome partition</keyword>
<dbReference type="InterPro" id="IPR036086">
    <property type="entry name" value="ParB/Sulfiredoxin_sf"/>
</dbReference>
<dbReference type="GO" id="GO:0005694">
    <property type="term" value="C:chromosome"/>
    <property type="evidence" value="ECO:0007669"/>
    <property type="project" value="TreeGrafter"/>
</dbReference>
<dbReference type="SMART" id="SM00470">
    <property type="entry name" value="ParB"/>
    <property type="match status" value="1"/>
</dbReference>
<comment type="caution">
    <text evidence="4">The sequence shown here is derived from an EMBL/GenBank/DDBJ whole genome shotgun (WGS) entry which is preliminary data.</text>
</comment>
<comment type="similarity">
    <text evidence="1">Belongs to the ParB family.</text>
</comment>
<dbReference type="Proteomes" id="UP000556026">
    <property type="component" value="Unassembled WGS sequence"/>
</dbReference>
<dbReference type="InterPro" id="IPR050336">
    <property type="entry name" value="Chromosome_partition/occlusion"/>
</dbReference>
<dbReference type="GO" id="GO:0003677">
    <property type="term" value="F:DNA binding"/>
    <property type="evidence" value="ECO:0007669"/>
    <property type="project" value="InterPro"/>
</dbReference>
<evidence type="ECO:0000256" key="1">
    <source>
        <dbReference type="ARBA" id="ARBA00006295"/>
    </source>
</evidence>
<feature type="domain" description="ParB-like N-terminal" evidence="3">
    <location>
        <begin position="17"/>
        <end position="105"/>
    </location>
</feature>
<evidence type="ECO:0000256" key="2">
    <source>
        <dbReference type="ARBA" id="ARBA00022829"/>
    </source>
</evidence>
<dbReference type="SUPFAM" id="SSF110849">
    <property type="entry name" value="ParB/Sulfiredoxin"/>
    <property type="match status" value="1"/>
</dbReference>
<dbReference type="InterPro" id="IPR004437">
    <property type="entry name" value="ParB/RepB/Spo0J"/>
</dbReference>
<evidence type="ECO:0000313" key="5">
    <source>
        <dbReference type="Proteomes" id="UP000556026"/>
    </source>
</evidence>
<dbReference type="NCBIfam" id="TIGR00180">
    <property type="entry name" value="parB_part"/>
    <property type="match status" value="1"/>
</dbReference>
<dbReference type="RefSeq" id="WP_183354057.1">
    <property type="nucleotide sequence ID" value="NZ_BLXX01000003.1"/>
</dbReference>
<evidence type="ECO:0000259" key="3">
    <source>
        <dbReference type="SMART" id="SM00470"/>
    </source>
</evidence>
<dbReference type="PANTHER" id="PTHR33375">
    <property type="entry name" value="CHROMOSOME-PARTITIONING PROTEIN PARB-RELATED"/>
    <property type="match status" value="1"/>
</dbReference>
<keyword evidence="5" id="KW-1185">Reference proteome</keyword>
<evidence type="ECO:0000313" key="4">
    <source>
        <dbReference type="EMBL" id="GFO59226.1"/>
    </source>
</evidence>
<dbReference type="Pfam" id="PF17762">
    <property type="entry name" value="HTH_ParB"/>
    <property type="match status" value="1"/>
</dbReference>
<protein>
    <submittedName>
        <fullName evidence="4">Nucleoid occlusion protein</fullName>
    </submittedName>
</protein>
<dbReference type="AlphaFoldDB" id="A0A6V8MGW1"/>
<dbReference type="Pfam" id="PF02195">
    <property type="entry name" value="ParB_N"/>
    <property type="match status" value="1"/>
</dbReference>
<dbReference type="InterPro" id="IPR003115">
    <property type="entry name" value="ParB_N"/>
</dbReference>
<organism evidence="4 5">
    <name type="scientific">Geomonas silvestris</name>
    <dbReference type="NCBI Taxonomy" id="2740184"/>
    <lineage>
        <taxon>Bacteria</taxon>
        <taxon>Pseudomonadati</taxon>
        <taxon>Thermodesulfobacteriota</taxon>
        <taxon>Desulfuromonadia</taxon>
        <taxon>Geobacterales</taxon>
        <taxon>Geobacteraceae</taxon>
        <taxon>Geomonas</taxon>
    </lineage>
</organism>
<gene>
    <name evidence="4" type="primary">spoOJ</name>
    <name evidence="4" type="ORF">GMST_15510</name>
</gene>
<dbReference type="GO" id="GO:0007059">
    <property type="term" value="P:chromosome segregation"/>
    <property type="evidence" value="ECO:0007669"/>
    <property type="project" value="UniProtKB-KW"/>
</dbReference>
<dbReference type="Gene3D" id="1.10.10.2830">
    <property type="match status" value="1"/>
</dbReference>
<reference evidence="5" key="1">
    <citation type="submission" date="2020-06" db="EMBL/GenBank/DDBJ databases">
        <title>Draft genomic sequence of Geomonas sp. Red330.</title>
        <authorList>
            <person name="Itoh H."/>
            <person name="Zhenxing X."/>
            <person name="Ushijima N."/>
            <person name="Masuda Y."/>
            <person name="Shiratori Y."/>
            <person name="Senoo K."/>
        </authorList>
    </citation>
    <scope>NUCLEOTIDE SEQUENCE [LARGE SCALE GENOMIC DNA]</scope>
    <source>
        <strain evidence="5">Red330</strain>
    </source>
</reference>
<dbReference type="GO" id="GO:0045881">
    <property type="term" value="P:positive regulation of sporulation resulting in formation of a cellular spore"/>
    <property type="evidence" value="ECO:0007669"/>
    <property type="project" value="TreeGrafter"/>
</dbReference>
<name>A0A6V8MGW1_9BACT</name>
<dbReference type="Gene3D" id="3.90.1530.30">
    <property type="match status" value="1"/>
</dbReference>
<dbReference type="EMBL" id="BLXX01000003">
    <property type="protein sequence ID" value="GFO59226.1"/>
    <property type="molecule type" value="Genomic_DNA"/>
</dbReference>
<proteinExistence type="inferred from homology"/>
<accession>A0A6V8MGW1</accession>
<sequence length="259" mass="29254">MPTESSTPKKFKRGVIYEVNLDQLYRDVDQPRKHFDEAELESLKQSIADKGLLYPIIFRVDNNDCNIIVSGERRFKAFQALGKEKIPAMLVSSDKFDEVALIDNILRSELHPVDEAEALENLRTKHNYTHDELGNLIGKAANTVTEIVTLARLSQEIRDDARTRKNLSRNALLKVARKPTDKGRKKAYEILLASLSKVDTKRPYVKSPSYKKTVDISDKAIKAIQTIDLGSLGDNKSEVETKLMELLEAIRNKLDSTGS</sequence>
<dbReference type="InterPro" id="IPR041468">
    <property type="entry name" value="HTH_ParB/Spo0J"/>
</dbReference>